<sequence length="34" mass="3923">MSDFNKGYILGMGEAMVTERKQKEKSEQKEEATE</sequence>
<feature type="region of interest" description="Disordered" evidence="1">
    <location>
        <begin position="1"/>
        <end position="34"/>
    </location>
</feature>
<reference evidence="2" key="1">
    <citation type="journal article" date="2021" name="Proc. Natl. Acad. Sci. U.S.A.">
        <title>A Catalog of Tens of Thousands of Viruses from Human Metagenomes Reveals Hidden Associations with Chronic Diseases.</title>
        <authorList>
            <person name="Tisza M.J."/>
            <person name="Buck C.B."/>
        </authorList>
    </citation>
    <scope>NUCLEOTIDE SEQUENCE</scope>
    <source>
        <strain evidence="2">CtX926</strain>
    </source>
</reference>
<evidence type="ECO:0000313" key="2">
    <source>
        <dbReference type="EMBL" id="DAD75976.1"/>
    </source>
</evidence>
<accession>A0A8S5M1E6</accession>
<dbReference type="EMBL" id="BK014793">
    <property type="protein sequence ID" value="DAD75976.1"/>
    <property type="molecule type" value="Genomic_DNA"/>
</dbReference>
<proteinExistence type="predicted"/>
<feature type="compositionally biased region" description="Basic and acidic residues" evidence="1">
    <location>
        <begin position="17"/>
        <end position="34"/>
    </location>
</feature>
<organism evidence="2">
    <name type="scientific">Siphoviridae sp. ctX926</name>
    <dbReference type="NCBI Taxonomy" id="2826366"/>
    <lineage>
        <taxon>Viruses</taxon>
        <taxon>Duplodnaviria</taxon>
        <taxon>Heunggongvirae</taxon>
        <taxon>Uroviricota</taxon>
        <taxon>Caudoviricetes</taxon>
    </lineage>
</organism>
<name>A0A8S5M1E6_9CAUD</name>
<evidence type="ECO:0000256" key="1">
    <source>
        <dbReference type="SAM" id="MobiDB-lite"/>
    </source>
</evidence>
<protein>
    <submittedName>
        <fullName evidence="2">Uncharacterized protein</fullName>
    </submittedName>
</protein>